<reference evidence="4" key="1">
    <citation type="submission" date="2025-08" db="UniProtKB">
        <authorList>
            <consortium name="RefSeq"/>
        </authorList>
    </citation>
    <scope>IDENTIFICATION</scope>
</reference>
<dbReference type="Gene3D" id="1.10.10.10">
    <property type="entry name" value="Winged helix-like DNA-binding domain superfamily/Winged helix DNA-binding domain"/>
    <property type="match status" value="1"/>
</dbReference>
<keyword evidence="3" id="KW-1185">Reference proteome</keyword>
<dbReference type="CDD" id="cd04450">
    <property type="entry name" value="DEP_RGS7-like"/>
    <property type="match status" value="1"/>
</dbReference>
<dbReference type="Proteomes" id="UP000695022">
    <property type="component" value="Unplaced"/>
</dbReference>
<dbReference type="InterPro" id="IPR000591">
    <property type="entry name" value="DEP_dom"/>
</dbReference>
<dbReference type="SUPFAM" id="SSF46785">
    <property type="entry name" value="Winged helix' DNA-binding domain"/>
    <property type="match status" value="1"/>
</dbReference>
<evidence type="ECO:0000259" key="2">
    <source>
        <dbReference type="PROSITE" id="PS50186"/>
    </source>
</evidence>
<keyword evidence="1" id="KW-0734">Signal transduction inhibitor</keyword>
<name>A0ABM1ELB2_PRICU</name>
<protein>
    <submittedName>
        <fullName evidence="4">Regulator of G-protein signaling 7-like</fullName>
    </submittedName>
</protein>
<dbReference type="InterPro" id="IPR047016">
    <property type="entry name" value="RGS6/7/9/11"/>
</dbReference>
<dbReference type="PROSITE" id="PS50186">
    <property type="entry name" value="DEP"/>
    <property type="match status" value="1"/>
</dbReference>
<accession>A0ABM1ELB2</accession>
<sequence length="105" mass="11987">MEQVIERMQHEVSGVPVRTVKSFMTKIPSVFTGADLINWMMRNLDVDDQTEALHLAHLMSSHGYIFPIEEHVLTVKADGTYYRFQKPVDCLSFPDLGSSTCRGFH</sequence>
<dbReference type="Pfam" id="PF00610">
    <property type="entry name" value="DEP"/>
    <property type="match status" value="1"/>
</dbReference>
<dbReference type="PANTHER" id="PTHR45746">
    <property type="entry name" value="LP21163P"/>
    <property type="match status" value="1"/>
</dbReference>
<evidence type="ECO:0000256" key="1">
    <source>
        <dbReference type="ARBA" id="ARBA00022700"/>
    </source>
</evidence>
<evidence type="ECO:0000313" key="3">
    <source>
        <dbReference type="Proteomes" id="UP000695022"/>
    </source>
</evidence>
<dbReference type="RefSeq" id="XP_014672983.1">
    <property type="nucleotide sequence ID" value="XM_014817497.1"/>
</dbReference>
<gene>
    <name evidence="4" type="primary">LOC106813366</name>
</gene>
<proteinExistence type="predicted"/>
<dbReference type="InterPro" id="IPR036390">
    <property type="entry name" value="WH_DNA-bd_sf"/>
</dbReference>
<organism evidence="3 4">
    <name type="scientific">Priapulus caudatus</name>
    <name type="common">Priapulid worm</name>
    <dbReference type="NCBI Taxonomy" id="37621"/>
    <lineage>
        <taxon>Eukaryota</taxon>
        <taxon>Metazoa</taxon>
        <taxon>Ecdysozoa</taxon>
        <taxon>Scalidophora</taxon>
        <taxon>Priapulida</taxon>
        <taxon>Priapulimorpha</taxon>
        <taxon>Priapulimorphida</taxon>
        <taxon>Priapulidae</taxon>
        <taxon>Priapulus</taxon>
    </lineage>
</organism>
<evidence type="ECO:0000313" key="4">
    <source>
        <dbReference type="RefSeq" id="XP_014672983.1"/>
    </source>
</evidence>
<dbReference type="InterPro" id="IPR036388">
    <property type="entry name" value="WH-like_DNA-bd_sf"/>
</dbReference>
<feature type="domain" description="DEP" evidence="2">
    <location>
        <begin position="11"/>
        <end position="86"/>
    </location>
</feature>
<dbReference type="SMART" id="SM00049">
    <property type="entry name" value="DEP"/>
    <property type="match status" value="1"/>
</dbReference>
<dbReference type="GeneID" id="106813366"/>
<dbReference type="PANTHER" id="PTHR45746:SF6">
    <property type="entry name" value="LP21163P"/>
    <property type="match status" value="1"/>
</dbReference>